<dbReference type="HOGENOM" id="CLU_017870_0_0_1"/>
<dbReference type="KEGG" id="ure:UREG_02744"/>
<keyword evidence="4" id="KW-1185">Reference proteome</keyword>
<dbReference type="InterPro" id="IPR019622">
    <property type="entry name" value="Rrn9_dom"/>
</dbReference>
<evidence type="ECO:0000259" key="2">
    <source>
        <dbReference type="Pfam" id="PF10680"/>
    </source>
</evidence>
<name>C4JHQ8_UNCRE</name>
<dbReference type="RefSeq" id="XP_002543228.1">
    <property type="nucleotide sequence ID" value="XM_002543182.1"/>
</dbReference>
<dbReference type="eggNOG" id="ENOG502SFXK">
    <property type="taxonomic scope" value="Eukaryota"/>
</dbReference>
<feature type="compositionally biased region" description="Basic and acidic residues" evidence="1">
    <location>
        <begin position="184"/>
        <end position="199"/>
    </location>
</feature>
<sequence>MKTVATKPMSFLWSLISTRNLFEGSRNTWLSWTKRERQEVAALETIRARDLSLHLYNAFALKERRKQINQRRPNDVKEENHDDGIPSENLSSTFAPSRAWTAWPLPAEIVPRTTEKVEKDDDENWTLRGVFDARPSAELEECLMAQMMKAAKERFQSREWPRKSAHARSRSRNAGSDSEAMMSAKEENDADHQAHDGRTFRPVVQADDEASKRILRPEARHILSKFDQLLLNLYRARQAYLTAADMAQTEYETEDDENKRMSTPHRRGRKRTRTTSRPSSSHLNVVNSQGPVDASNLSSPSLGTNRAPKSADPRRDRLGLRDWSDVLGIASMAGWSDPAVMRAARRCADLFEQNMVFRRLDEGKVQLEQAEDGTAVWNYVESGEDEDGLTVEDDQPTSKYIDKPRDYELFCPVEECKRHKQGFSRKWNLDQHLKKKHPGLTERSREKVEI</sequence>
<evidence type="ECO:0000313" key="3">
    <source>
        <dbReference type="EMBL" id="EEP77895.1"/>
    </source>
</evidence>
<dbReference type="Proteomes" id="UP000002058">
    <property type="component" value="Unassembled WGS sequence"/>
</dbReference>
<dbReference type="AlphaFoldDB" id="C4JHQ8"/>
<dbReference type="Pfam" id="PF10680">
    <property type="entry name" value="RRN9"/>
    <property type="match status" value="1"/>
</dbReference>
<feature type="compositionally biased region" description="Basic and acidic residues" evidence="1">
    <location>
        <begin position="72"/>
        <end position="84"/>
    </location>
</feature>
<dbReference type="VEuPathDB" id="FungiDB:UREG_02744"/>
<dbReference type="OrthoDB" id="5412288at2759"/>
<evidence type="ECO:0000256" key="1">
    <source>
        <dbReference type="SAM" id="MobiDB-lite"/>
    </source>
</evidence>
<dbReference type="InParanoid" id="C4JHQ8"/>
<dbReference type="STRING" id="336963.C4JHQ8"/>
<dbReference type="OMA" id="WTAWPLK"/>
<feature type="domain" description="Rrn9" evidence="2">
    <location>
        <begin position="43"/>
        <end position="117"/>
    </location>
</feature>
<reference evidence="4" key="1">
    <citation type="journal article" date="2009" name="Genome Res.">
        <title>Comparative genomic analyses of the human fungal pathogens Coccidioides and their relatives.</title>
        <authorList>
            <person name="Sharpton T.J."/>
            <person name="Stajich J.E."/>
            <person name="Rounsley S.D."/>
            <person name="Gardner M.J."/>
            <person name="Wortman J.R."/>
            <person name="Jordar V.S."/>
            <person name="Maiti R."/>
            <person name="Kodira C.D."/>
            <person name="Neafsey D.E."/>
            <person name="Zeng Q."/>
            <person name="Hung C.-Y."/>
            <person name="McMahan C."/>
            <person name="Muszewska A."/>
            <person name="Grynberg M."/>
            <person name="Mandel M.A."/>
            <person name="Kellner E.M."/>
            <person name="Barker B.M."/>
            <person name="Galgiani J.N."/>
            <person name="Orbach M.J."/>
            <person name="Kirkland T.N."/>
            <person name="Cole G.T."/>
            <person name="Henn M.R."/>
            <person name="Birren B.W."/>
            <person name="Taylor J.W."/>
        </authorList>
    </citation>
    <scope>NUCLEOTIDE SEQUENCE [LARGE SCALE GENOMIC DNA]</scope>
    <source>
        <strain evidence="4">UAMH 1704</strain>
    </source>
</reference>
<feature type="compositionally biased region" description="Basic residues" evidence="1">
    <location>
        <begin position="262"/>
        <end position="274"/>
    </location>
</feature>
<feature type="compositionally biased region" description="Polar residues" evidence="1">
    <location>
        <begin position="283"/>
        <end position="304"/>
    </location>
</feature>
<dbReference type="GeneID" id="8437531"/>
<proteinExistence type="predicted"/>
<organism evidence="3 4">
    <name type="scientific">Uncinocarpus reesii (strain UAMH 1704)</name>
    <dbReference type="NCBI Taxonomy" id="336963"/>
    <lineage>
        <taxon>Eukaryota</taxon>
        <taxon>Fungi</taxon>
        <taxon>Dikarya</taxon>
        <taxon>Ascomycota</taxon>
        <taxon>Pezizomycotina</taxon>
        <taxon>Eurotiomycetes</taxon>
        <taxon>Eurotiomycetidae</taxon>
        <taxon>Onygenales</taxon>
        <taxon>Onygenaceae</taxon>
        <taxon>Uncinocarpus</taxon>
    </lineage>
</organism>
<dbReference type="EMBL" id="CH476615">
    <property type="protein sequence ID" value="EEP77895.1"/>
    <property type="molecule type" value="Genomic_DNA"/>
</dbReference>
<feature type="region of interest" description="Disordered" evidence="1">
    <location>
        <begin position="249"/>
        <end position="316"/>
    </location>
</feature>
<evidence type="ECO:0000313" key="4">
    <source>
        <dbReference type="Proteomes" id="UP000002058"/>
    </source>
</evidence>
<accession>C4JHQ8</accession>
<feature type="region of interest" description="Disordered" evidence="1">
    <location>
        <begin position="67"/>
        <end position="92"/>
    </location>
</feature>
<feature type="region of interest" description="Disordered" evidence="1">
    <location>
        <begin position="154"/>
        <end position="205"/>
    </location>
</feature>
<protein>
    <recommendedName>
        <fullName evidence="2">Rrn9 domain-containing protein</fullName>
    </recommendedName>
</protein>
<gene>
    <name evidence="3" type="ORF">UREG_02744</name>
</gene>